<dbReference type="EMBL" id="CP059322">
    <property type="protein sequence ID" value="QLQ40143.1"/>
    <property type="molecule type" value="Genomic_DNA"/>
</dbReference>
<reference evidence="1 2" key="2">
    <citation type="journal article" date="2021" name="Mar. Drugs">
        <title>A New Micromonospora Strain with Antibiotic Activity Isolated from the Microbiome of a Mid-Atlantic Deep-Sea Sponge.</title>
        <authorList>
            <person name="Back C.R."/>
            <person name="Stennett H.L."/>
            <person name="Williams S.E."/>
            <person name="Wang L."/>
            <person name="Ojeda Gomez J."/>
            <person name="Abdulle O.M."/>
            <person name="Duffy T."/>
            <person name="Neal C."/>
            <person name="Mantell J."/>
            <person name="Jepson M.A."/>
            <person name="Hendry K.R."/>
            <person name="Powell D."/>
            <person name="Stach J.E.M."/>
            <person name="Essex-Lopresti A.E."/>
            <person name="Willis C.L."/>
            <person name="Curnow P."/>
            <person name="Race P.R."/>
        </authorList>
    </citation>
    <scope>NUCLEOTIDE SEQUENCE [LARGE SCALE GENOMIC DNA]</scope>
    <source>
        <strain evidence="1 2">28ISP2-46</strain>
    </source>
</reference>
<keyword evidence="2" id="KW-1185">Reference proteome</keyword>
<dbReference type="InterPro" id="IPR017853">
    <property type="entry name" value="GH"/>
</dbReference>
<accession>A0A7L6BDW4</accession>
<sequence length="350" mass="38127">MRVFGMNYDTGFVSAGSTTHEPFDPDVVRADLRVIRDELHCDAVRITGGVQDRLELTARLAAEVGLEVWYCPFTNGLDRAGLMAFLLDGAERAERLRRDGASVVYLTGSEISMFTDGFLPGRDLTERMALFTDPMRMREAVPAARAAVRDFLAEAVPAVRERFGGPVGYASIPLEDVEWALFDIIASDAGYRDATNAAAFPQSLAAAVGQGKPYAATEFGCCTYRGAADVAGATEPVTYDEHGRAAKLTAELERDEQGQARYLLDLLRDYEAGGVEAAFVYTFANRHLPTTGDPEHDYDLAARGIVRVLPDGTWTPKVAFHALAEYGRARMSNRSAGPHRSVVRAHVIDG</sequence>
<dbReference type="RefSeq" id="WP_181572508.1">
    <property type="nucleotide sequence ID" value="NZ_CP059322.2"/>
</dbReference>
<evidence type="ECO:0000313" key="2">
    <source>
        <dbReference type="Proteomes" id="UP000510844"/>
    </source>
</evidence>
<dbReference type="SUPFAM" id="SSF51445">
    <property type="entry name" value="(Trans)glycosidases"/>
    <property type="match status" value="1"/>
</dbReference>
<proteinExistence type="predicted"/>
<organism evidence="1 2">
    <name type="scientific">Micromonospora robiginosa</name>
    <dbReference type="NCBI Taxonomy" id="2749844"/>
    <lineage>
        <taxon>Bacteria</taxon>
        <taxon>Bacillati</taxon>
        <taxon>Actinomycetota</taxon>
        <taxon>Actinomycetes</taxon>
        <taxon>Micromonosporales</taxon>
        <taxon>Micromonosporaceae</taxon>
        <taxon>Micromonospora</taxon>
    </lineage>
</organism>
<dbReference type="Gene3D" id="3.20.20.80">
    <property type="entry name" value="Glycosidases"/>
    <property type="match status" value="1"/>
</dbReference>
<evidence type="ECO:0008006" key="3">
    <source>
        <dbReference type="Google" id="ProtNLM"/>
    </source>
</evidence>
<dbReference type="AlphaFoldDB" id="A0A7L6BDW4"/>
<dbReference type="Proteomes" id="UP000510844">
    <property type="component" value="Chromosome"/>
</dbReference>
<reference evidence="2" key="1">
    <citation type="submission" date="2020-07" db="EMBL/GenBank/DDBJ databases">
        <title>A new Micromonospora strain with potent antibiotic activity isolated from the microbiome of a mid-Atlantic deep-sea sponge.</title>
        <authorList>
            <person name="Back C.R."/>
            <person name="Stennett H.L."/>
            <person name="Williams S.E."/>
            <person name="Wang L."/>
            <person name="Ojeda Gomez J."/>
            <person name="Abdulle O.M."/>
            <person name="Duffy T."/>
            <person name="Hendry K.R."/>
            <person name="Powell D."/>
            <person name="Stach J.E."/>
            <person name="Essex-Lopresti A.E."/>
            <person name="Willis C.L."/>
            <person name="Curnow P."/>
            <person name="Race P.R."/>
        </authorList>
    </citation>
    <scope>NUCLEOTIDE SEQUENCE [LARGE SCALE GENOMIC DNA]</scope>
    <source>
        <strain evidence="2">28ISP2-46</strain>
    </source>
</reference>
<name>A0A7L6BDW4_9ACTN</name>
<evidence type="ECO:0000313" key="1">
    <source>
        <dbReference type="EMBL" id="QLQ40143.1"/>
    </source>
</evidence>
<dbReference type="KEGG" id="mfeu:H1D33_15805"/>
<protein>
    <recommendedName>
        <fullName evidence="3">Abortive infection protein</fullName>
    </recommendedName>
</protein>
<gene>
    <name evidence="1" type="ORF">H1D33_15805</name>
</gene>